<dbReference type="AlphaFoldDB" id="A0A7Z9A243"/>
<dbReference type="Proteomes" id="UP000282386">
    <property type="component" value="Chromosome"/>
</dbReference>
<dbReference type="EMBL" id="LR134479">
    <property type="protein sequence ID" value="VEI22672.1"/>
    <property type="molecule type" value="Genomic_DNA"/>
</dbReference>
<reference evidence="2 3" key="1">
    <citation type="submission" date="2018-12" db="EMBL/GenBank/DDBJ databases">
        <authorList>
            <consortium name="Pathogen Informatics"/>
        </authorList>
    </citation>
    <scope>NUCLEOTIDE SEQUENCE [LARGE SCALE GENOMIC DNA]</scope>
    <source>
        <strain evidence="2 3">NCTC10207</strain>
    </source>
</reference>
<keyword evidence="1" id="KW-0812">Transmembrane</keyword>
<feature type="transmembrane region" description="Helical" evidence="1">
    <location>
        <begin position="21"/>
        <end position="40"/>
    </location>
</feature>
<name>A0A7Z9A243_9MICC</name>
<feature type="transmembrane region" description="Helical" evidence="1">
    <location>
        <begin position="115"/>
        <end position="134"/>
    </location>
</feature>
<keyword evidence="1" id="KW-1133">Transmembrane helix</keyword>
<protein>
    <submittedName>
        <fullName evidence="2">Uncharacterized protein</fullName>
    </submittedName>
</protein>
<organism evidence="2 3">
    <name type="scientific">Rothia aeria</name>
    <dbReference type="NCBI Taxonomy" id="172042"/>
    <lineage>
        <taxon>Bacteria</taxon>
        <taxon>Bacillati</taxon>
        <taxon>Actinomycetota</taxon>
        <taxon>Actinomycetes</taxon>
        <taxon>Micrococcales</taxon>
        <taxon>Micrococcaceae</taxon>
        <taxon>Rothia</taxon>
    </lineage>
</organism>
<feature type="transmembrane region" description="Helical" evidence="1">
    <location>
        <begin position="52"/>
        <end position="69"/>
    </location>
</feature>
<evidence type="ECO:0000256" key="1">
    <source>
        <dbReference type="SAM" id="Phobius"/>
    </source>
</evidence>
<accession>A0A7Z9A243</accession>
<gene>
    <name evidence="2" type="ORF">NCTC10207_00757</name>
</gene>
<sequence length="145" mass="16583">MGKLLKPNQPRTASLDRFVGALFLVLTVGFVWLLLANYSFQDWAFARHHNTLSWYIRPLMIIPIMVFAFRRSWAGVSGSVFALFTSMVWFPEPAASDRLVNEFLAYEVDFLRGSWTLNKIGFCLLVLSFLVFSLPRHGSITGNFL</sequence>
<keyword evidence="1" id="KW-0472">Membrane</keyword>
<evidence type="ECO:0000313" key="2">
    <source>
        <dbReference type="EMBL" id="VEI22672.1"/>
    </source>
</evidence>
<proteinExistence type="predicted"/>
<evidence type="ECO:0000313" key="3">
    <source>
        <dbReference type="Proteomes" id="UP000282386"/>
    </source>
</evidence>